<reference evidence="2" key="2">
    <citation type="submission" date="2020-05" db="UniProtKB">
        <authorList>
            <consortium name="EnsemblMetazoa"/>
        </authorList>
    </citation>
    <scope>IDENTIFICATION</scope>
</reference>
<accession>A0A084W298</accession>
<reference evidence="1 3" key="1">
    <citation type="journal article" date="2014" name="BMC Genomics">
        <title>Genome sequence of Anopheles sinensis provides insight into genetics basis of mosquito competence for malaria parasites.</title>
        <authorList>
            <person name="Zhou D."/>
            <person name="Zhang D."/>
            <person name="Ding G."/>
            <person name="Shi L."/>
            <person name="Hou Q."/>
            <person name="Ye Y."/>
            <person name="Xu Y."/>
            <person name="Zhou H."/>
            <person name="Xiong C."/>
            <person name="Li S."/>
            <person name="Yu J."/>
            <person name="Hong S."/>
            <person name="Yu X."/>
            <person name="Zou P."/>
            <person name="Chen C."/>
            <person name="Chang X."/>
            <person name="Wang W."/>
            <person name="Lv Y."/>
            <person name="Sun Y."/>
            <person name="Ma L."/>
            <person name="Shen B."/>
            <person name="Zhu C."/>
        </authorList>
    </citation>
    <scope>NUCLEOTIDE SEQUENCE [LARGE SCALE GENOMIC DNA]</scope>
</reference>
<name>A0A084W298_ANOSI</name>
<dbReference type="Proteomes" id="UP000030765">
    <property type="component" value="Unassembled WGS sequence"/>
</dbReference>
<gene>
    <name evidence="1" type="ORF">ZHAS_00012280</name>
</gene>
<proteinExistence type="predicted"/>
<dbReference type="AlphaFoldDB" id="A0A084W298"/>
<keyword evidence="3" id="KW-1185">Reference proteome</keyword>
<dbReference type="VEuPathDB" id="VectorBase:ASIC012280"/>
<dbReference type="EMBL" id="ATLV01019550">
    <property type="status" value="NOT_ANNOTATED_CDS"/>
    <property type="molecule type" value="Genomic_DNA"/>
</dbReference>
<evidence type="ECO:0000313" key="2">
    <source>
        <dbReference type="EnsemblMetazoa" id="ASIC012280-PA"/>
    </source>
</evidence>
<dbReference type="EnsemblMetazoa" id="ASIC012280-RA">
    <property type="protein sequence ID" value="ASIC012280-PA"/>
    <property type="gene ID" value="ASIC012280"/>
</dbReference>
<evidence type="ECO:0000313" key="3">
    <source>
        <dbReference type="Proteomes" id="UP000030765"/>
    </source>
</evidence>
<protein>
    <submittedName>
        <fullName evidence="1 2">Cyclic nucleotide-gated cation channel alpha-3</fullName>
    </submittedName>
</protein>
<sequence length="140" mass="15396">MTPNPPKYSSGSRVYVLEGVALTDEWALPARLIPTTSKSPKCSYPAGPKIAAFNDGCTARVARLALSARHGHSQVQQPRFGRFKSRREQWQKHTEQLPSLTVITRFSAVPSGPAATWEGFAILGGTECRSARRLIASCRW</sequence>
<dbReference type="EMBL" id="KE525275">
    <property type="protein sequence ID" value="KFB44342.1"/>
    <property type="molecule type" value="Genomic_DNA"/>
</dbReference>
<evidence type="ECO:0000313" key="1">
    <source>
        <dbReference type="EMBL" id="KFB44342.1"/>
    </source>
</evidence>
<organism evidence="1">
    <name type="scientific">Anopheles sinensis</name>
    <name type="common">Mosquito</name>
    <dbReference type="NCBI Taxonomy" id="74873"/>
    <lineage>
        <taxon>Eukaryota</taxon>
        <taxon>Metazoa</taxon>
        <taxon>Ecdysozoa</taxon>
        <taxon>Arthropoda</taxon>
        <taxon>Hexapoda</taxon>
        <taxon>Insecta</taxon>
        <taxon>Pterygota</taxon>
        <taxon>Neoptera</taxon>
        <taxon>Endopterygota</taxon>
        <taxon>Diptera</taxon>
        <taxon>Nematocera</taxon>
        <taxon>Culicoidea</taxon>
        <taxon>Culicidae</taxon>
        <taxon>Anophelinae</taxon>
        <taxon>Anopheles</taxon>
    </lineage>
</organism>